<protein>
    <submittedName>
        <fullName evidence="1">Uncharacterized protein</fullName>
    </submittedName>
</protein>
<dbReference type="Proteomes" id="UP000886124">
    <property type="component" value="Unassembled WGS sequence"/>
</dbReference>
<comment type="caution">
    <text evidence="1">The sequence shown here is derived from an EMBL/GenBank/DDBJ whole genome shotgun (WGS) entry which is preliminary data.</text>
</comment>
<proteinExistence type="predicted"/>
<reference evidence="1" key="1">
    <citation type="journal article" date="2020" name="mSystems">
        <title>Genome- and Community-Level Interaction Insights into Carbon Utilization and Element Cycling Functions of Hydrothermarchaeota in Hydrothermal Sediment.</title>
        <authorList>
            <person name="Zhou Z."/>
            <person name="Liu Y."/>
            <person name="Xu W."/>
            <person name="Pan J."/>
            <person name="Luo Z.H."/>
            <person name="Li M."/>
        </authorList>
    </citation>
    <scope>NUCLEOTIDE SEQUENCE [LARGE SCALE GENOMIC DNA]</scope>
    <source>
        <strain evidence="1">HyVt-527</strain>
    </source>
</reference>
<organism evidence="1">
    <name type="scientific">Caldithrix abyssi</name>
    <dbReference type="NCBI Taxonomy" id="187145"/>
    <lineage>
        <taxon>Bacteria</taxon>
        <taxon>Pseudomonadati</taxon>
        <taxon>Calditrichota</taxon>
        <taxon>Calditrichia</taxon>
        <taxon>Calditrichales</taxon>
        <taxon>Calditrichaceae</taxon>
        <taxon>Caldithrix</taxon>
    </lineage>
</organism>
<gene>
    <name evidence="1" type="ORF">ENJ89_10690</name>
</gene>
<evidence type="ECO:0000313" key="1">
    <source>
        <dbReference type="EMBL" id="HHJ53652.1"/>
    </source>
</evidence>
<accession>A0A7V5UFN4</accession>
<dbReference type="EMBL" id="DROD01000677">
    <property type="protein sequence ID" value="HHJ53652.1"/>
    <property type="molecule type" value="Genomic_DNA"/>
</dbReference>
<sequence length="80" mass="10056">MLFEIIEVKTYCGYKFNEEPRTFRLHGEQHQVREIIDRWYSAGIHPWQPQYDYYKVLDENGREYLLRYNRKRDVWSVLIR</sequence>
<dbReference type="AlphaFoldDB" id="A0A7V5UFN4"/>
<name>A0A7V5UFN4_CALAY</name>